<accession>A0A328F8F5</accession>
<feature type="domain" description="Transposase DDE" evidence="1">
    <location>
        <begin position="12"/>
        <end position="135"/>
    </location>
</feature>
<organism evidence="3 4">
    <name type="scientific">Desulfobacter hydrogenophilus</name>
    <dbReference type="NCBI Taxonomy" id="2291"/>
    <lineage>
        <taxon>Bacteria</taxon>
        <taxon>Pseudomonadati</taxon>
        <taxon>Thermodesulfobacteriota</taxon>
        <taxon>Desulfobacteria</taxon>
        <taxon>Desulfobacterales</taxon>
        <taxon>Desulfobacteraceae</taxon>
        <taxon>Desulfobacter</taxon>
    </lineage>
</organism>
<dbReference type="Proteomes" id="UP000248798">
    <property type="component" value="Unassembled WGS sequence"/>
</dbReference>
<dbReference type="EMBL" id="CP036313">
    <property type="protein sequence ID" value="QBH15286.1"/>
    <property type="molecule type" value="Genomic_DNA"/>
</dbReference>
<dbReference type="Proteomes" id="UP000293902">
    <property type="component" value="Chromosome"/>
</dbReference>
<protein>
    <recommendedName>
        <fullName evidence="1">Transposase DDE domain-containing protein</fullName>
    </recommendedName>
</protein>
<reference evidence="3 4" key="1">
    <citation type="submission" date="2018-06" db="EMBL/GenBank/DDBJ databases">
        <title>Complete Genome Sequence of Desulfobacter hydrogenophilus (DSM3380).</title>
        <authorList>
            <person name="Marietou A."/>
            <person name="Schreiber L."/>
            <person name="Marshall I."/>
            <person name="Jorgensen B."/>
        </authorList>
    </citation>
    <scope>NUCLEOTIDE SEQUENCE [LARGE SCALE GENOMIC DNA]</scope>
    <source>
        <strain evidence="3 4">DSM 3380</strain>
    </source>
</reference>
<keyword evidence="5" id="KW-1185">Reference proteome</keyword>
<dbReference type="RefSeq" id="WP_111959271.1">
    <property type="nucleotide sequence ID" value="NZ_CP036313.1"/>
</dbReference>
<dbReference type="Pfam" id="PF13701">
    <property type="entry name" value="DDE_Tnp_1_4"/>
    <property type="match status" value="1"/>
</dbReference>
<evidence type="ECO:0000313" key="4">
    <source>
        <dbReference type="Proteomes" id="UP000248798"/>
    </source>
</evidence>
<dbReference type="InterPro" id="IPR025668">
    <property type="entry name" value="Tnp_DDE_dom"/>
</dbReference>
<evidence type="ECO:0000259" key="1">
    <source>
        <dbReference type="Pfam" id="PF13701"/>
    </source>
</evidence>
<evidence type="ECO:0000313" key="2">
    <source>
        <dbReference type="EMBL" id="QBH15286.1"/>
    </source>
</evidence>
<evidence type="ECO:0000313" key="3">
    <source>
        <dbReference type="EMBL" id="RAM00629.1"/>
    </source>
</evidence>
<name>A0A328F8F5_9BACT</name>
<sequence>MTECTTNHIEFTRCNGRKIQANFKGGEITSDAGVLLLKQADKMIGLTKRISINDSRCKGNIDHKAGDMLRQRIYGLALGYEDLNDHSSLRKDTVIQTAIGSSKDLASSSTLCRFENSADRQLCWEINKAFVEIFHIDR</sequence>
<evidence type="ECO:0000313" key="5">
    <source>
        <dbReference type="Proteomes" id="UP000293902"/>
    </source>
</evidence>
<dbReference type="AlphaFoldDB" id="A0A328F8F5"/>
<proteinExistence type="predicted"/>
<dbReference type="OrthoDB" id="8482126at2"/>
<reference evidence="2 5" key="2">
    <citation type="submission" date="2019-02" db="EMBL/GenBank/DDBJ databases">
        <title>Complete genome sequence of Desulfobacter hydrogenophilus AcRS1.</title>
        <authorList>
            <person name="Marietou A."/>
            <person name="Lund M.B."/>
            <person name="Marshall I.P.G."/>
            <person name="Schreiber L."/>
            <person name="Jorgensen B."/>
        </authorList>
    </citation>
    <scope>NUCLEOTIDE SEQUENCE [LARGE SCALE GENOMIC DNA]</scope>
    <source>
        <strain evidence="2 5">AcRS1</strain>
    </source>
</reference>
<dbReference type="EMBL" id="QLNI01000042">
    <property type="protein sequence ID" value="RAM00629.1"/>
    <property type="molecule type" value="Genomic_DNA"/>
</dbReference>
<gene>
    <name evidence="3" type="ORF">DO021_18070</name>
    <name evidence="2" type="ORF">EYB58_21650</name>
</gene>